<dbReference type="RefSeq" id="WP_148930753.1">
    <property type="nucleotide sequence ID" value="NZ_VNHS01000007.1"/>
</dbReference>
<evidence type="ECO:0000313" key="1">
    <source>
        <dbReference type="EMBL" id="TYP73195.1"/>
    </source>
</evidence>
<name>A0A5S5C185_9BACL</name>
<dbReference type="OrthoDB" id="2188649at2"/>
<dbReference type="AlphaFoldDB" id="A0A5S5C185"/>
<gene>
    <name evidence="1" type="ORF">BCM02_107179</name>
</gene>
<protein>
    <submittedName>
        <fullName evidence="1">Uncharacterized protein</fullName>
    </submittedName>
</protein>
<evidence type="ECO:0000313" key="2">
    <source>
        <dbReference type="Proteomes" id="UP000323257"/>
    </source>
</evidence>
<keyword evidence="2" id="KW-1185">Reference proteome</keyword>
<proteinExistence type="predicted"/>
<dbReference type="EMBL" id="VNHS01000007">
    <property type="protein sequence ID" value="TYP73195.1"/>
    <property type="molecule type" value="Genomic_DNA"/>
</dbReference>
<comment type="caution">
    <text evidence="1">The sequence shown here is derived from an EMBL/GenBank/DDBJ whole genome shotgun (WGS) entry which is preliminary data.</text>
</comment>
<dbReference type="Proteomes" id="UP000323257">
    <property type="component" value="Unassembled WGS sequence"/>
</dbReference>
<sequence>MDDVLYVRVVIPPEVVTLPNIQIWIHDLVLFSPTKMRTKLTDRKFNANQLHKELEKLFSEECVNFQLELRDDTSSFTLTKGINQLPSILCLFSKSVYENISVPEIASKFTDFFQTYEGIVGHAVSREDQKWQNETDIQEYKDANKPLDHVTYKPHSFDPDKIMIDTESFPGHHHFVKRGLWFGAAWRMWFGNEYFSYIPKDKILAFSDGYQTQELHNGSISITLHEDVWDYETAVHRERQWEFRRRVGMDEVAHPMRNRSR</sequence>
<accession>A0A5S5C185</accession>
<reference evidence="1 2" key="1">
    <citation type="submission" date="2019-07" db="EMBL/GenBank/DDBJ databases">
        <title>Genomic Encyclopedia of Type Strains, Phase III (KMG-III): the genomes of soil and plant-associated and newly described type strains.</title>
        <authorList>
            <person name="Whitman W."/>
        </authorList>
    </citation>
    <scope>NUCLEOTIDE SEQUENCE [LARGE SCALE GENOMIC DNA]</scope>
    <source>
        <strain evidence="1 2">BL24</strain>
    </source>
</reference>
<organism evidence="1 2">
    <name type="scientific">Paenibacillus methanolicus</name>
    <dbReference type="NCBI Taxonomy" id="582686"/>
    <lineage>
        <taxon>Bacteria</taxon>
        <taxon>Bacillati</taxon>
        <taxon>Bacillota</taxon>
        <taxon>Bacilli</taxon>
        <taxon>Bacillales</taxon>
        <taxon>Paenibacillaceae</taxon>
        <taxon>Paenibacillus</taxon>
    </lineage>
</organism>